<evidence type="ECO:0000256" key="1">
    <source>
        <dbReference type="SAM" id="SignalP"/>
    </source>
</evidence>
<reference evidence="2" key="1">
    <citation type="submission" date="2010-02" db="EMBL/GenBank/DDBJ databases">
        <title>Interferon alpha-inducible protein 6 (IFI6) gene is associated with meat and carcass quality traits and plays role in drip loss in pig.</title>
        <authorList>
            <person name="Kayan A."/>
            <person name="Wimmers K."/>
            <person name="Ponsuksili S."/>
            <person name="Tesfaye D."/>
            <person name="Looft C."/>
            <person name="Juengst H."/>
            <person name="Tholen E."/>
            <person name="Schellander K."/>
            <person name="Cinar M.U."/>
        </authorList>
    </citation>
    <scope>NUCLEOTIDE SEQUENCE</scope>
</reference>
<accession>D7PRN1</accession>
<protein>
    <submittedName>
        <fullName evidence="2">Interferon alpha-inducible protein 6</fullName>
    </submittedName>
</protein>
<feature type="signal peptide" evidence="1">
    <location>
        <begin position="1"/>
        <end position="21"/>
    </location>
</feature>
<feature type="chain" id="PRO_5003105313" evidence="1">
    <location>
        <begin position="22"/>
        <end position="61"/>
    </location>
</feature>
<feature type="non-terminal residue" evidence="2">
    <location>
        <position position="1"/>
    </location>
</feature>
<organism evidence="2">
    <name type="scientific">Sus scrofa</name>
    <name type="common">Pig</name>
    <dbReference type="NCBI Taxonomy" id="9823"/>
    <lineage>
        <taxon>Eukaryota</taxon>
        <taxon>Metazoa</taxon>
        <taxon>Chordata</taxon>
        <taxon>Craniata</taxon>
        <taxon>Vertebrata</taxon>
        <taxon>Euteleostomi</taxon>
        <taxon>Mammalia</taxon>
        <taxon>Eutheria</taxon>
        <taxon>Laurasiatheria</taxon>
        <taxon>Artiodactyla</taxon>
        <taxon>Suina</taxon>
        <taxon>Suidae</taxon>
        <taxon>Sus</taxon>
    </lineage>
</organism>
<evidence type="ECO:0000313" key="2">
    <source>
        <dbReference type="EMBL" id="ADI46648.1"/>
    </source>
</evidence>
<name>D7PRN1_PIG</name>
<proteinExistence type="predicted"/>
<dbReference type="AlphaFoldDB" id="D7PRN1"/>
<feature type="non-terminal residue" evidence="2">
    <location>
        <position position="61"/>
    </location>
</feature>
<dbReference type="IntAct" id="D7PRN1">
    <property type="interactions" value="1"/>
</dbReference>
<keyword evidence="1" id="KW-0732">Signal</keyword>
<gene>
    <name evidence="2" type="primary">IFI6</name>
</gene>
<sequence length="61" mass="6937">AVSLFLCYLLLSHLRWRGDRTKEDALRTTAAPGSGARWPTWPSEEGSWPWRCPLWASQPPA</sequence>
<dbReference type="EMBL" id="GU931791">
    <property type="protein sequence ID" value="ADI46648.1"/>
    <property type="molecule type" value="Genomic_DNA"/>
</dbReference>